<keyword evidence="2" id="KW-0732">Signal</keyword>
<dbReference type="EMBL" id="BAOS01000032">
    <property type="protein sequence ID" value="GAX62447.1"/>
    <property type="molecule type" value="Genomic_DNA"/>
</dbReference>
<dbReference type="AlphaFoldDB" id="A0A286U2U4"/>
<dbReference type="Gene3D" id="2.60.40.420">
    <property type="entry name" value="Cupredoxins - blue copper proteins"/>
    <property type="match status" value="1"/>
</dbReference>
<dbReference type="GO" id="GO:0030246">
    <property type="term" value="F:carbohydrate binding"/>
    <property type="evidence" value="ECO:0007669"/>
    <property type="project" value="InterPro"/>
</dbReference>
<reference evidence="4" key="1">
    <citation type="journal article" date="2017" name="Environ. Microbiol. Rep.">
        <title>Genetic Diversity of Marine Anaerobic Ammonium-Oxidizing Bacteria as Revealed by Genomic and Proteomic Analyses of 'Candidatus Scalindua japonica'.</title>
        <authorList>
            <person name="Oshiki M."/>
            <person name="Mizuto K."/>
            <person name="Kimura Z."/>
            <person name="Kindaichi T."/>
            <person name="Satoh H."/>
            <person name="Okabe S."/>
        </authorList>
    </citation>
    <scope>NUCLEOTIDE SEQUENCE [LARGE SCALE GENOMIC DNA]</scope>
    <source>
        <strain evidence="4">husup-a2</strain>
    </source>
</reference>
<keyword evidence="1" id="KW-0175">Coiled coil</keyword>
<accession>A0A286U2U4</accession>
<feature type="signal peptide" evidence="2">
    <location>
        <begin position="1"/>
        <end position="23"/>
    </location>
</feature>
<comment type="caution">
    <text evidence="3">The sequence shown here is derived from an EMBL/GenBank/DDBJ whole genome shotgun (WGS) entry which is preliminary data.</text>
</comment>
<sequence>MKRLCLTVLAFFILFLLATDLRAQDESQKMKEKLQKAMRELKNEIRLDVAVENPGIITGKVKCRRTRHSGDTVVYIEKAGDNNFEPPEEHGVVDQLNLIFVPHVIAVQKGTTIDFPNSDLVRHNVFSTPDSCNQFNLGTYDIGASKPVTFNESCEVPLLCNVHAEMSAYVVVLDNPYFAVTAKDGNFKVDNVPPGTYKLKTWHEKLRSEEQDVSVEGGRTVEVNFTLKKRK</sequence>
<organism evidence="3 4">
    <name type="scientific">Candidatus Scalindua japonica</name>
    <dbReference type="NCBI Taxonomy" id="1284222"/>
    <lineage>
        <taxon>Bacteria</taxon>
        <taxon>Pseudomonadati</taxon>
        <taxon>Planctomycetota</taxon>
        <taxon>Candidatus Brocadiia</taxon>
        <taxon>Candidatus Brocadiales</taxon>
        <taxon>Candidatus Scalinduaceae</taxon>
        <taxon>Candidatus Scalindua</taxon>
    </lineage>
</organism>
<dbReference type="SUPFAM" id="SSF49452">
    <property type="entry name" value="Starch-binding domain-like"/>
    <property type="match status" value="1"/>
</dbReference>
<evidence type="ECO:0000313" key="4">
    <source>
        <dbReference type="Proteomes" id="UP000218542"/>
    </source>
</evidence>
<dbReference type="SUPFAM" id="SSF49503">
    <property type="entry name" value="Cupredoxins"/>
    <property type="match status" value="1"/>
</dbReference>
<dbReference type="Pfam" id="PF13620">
    <property type="entry name" value="CarboxypepD_reg"/>
    <property type="match status" value="1"/>
</dbReference>
<proteinExistence type="predicted"/>
<evidence type="ECO:0000256" key="1">
    <source>
        <dbReference type="SAM" id="Coils"/>
    </source>
</evidence>
<dbReference type="RefSeq" id="WP_162532394.1">
    <property type="nucleotide sequence ID" value="NZ_BAOS01000032.1"/>
</dbReference>
<name>A0A286U2U4_9BACT</name>
<protein>
    <submittedName>
        <fullName evidence="3">Plastocyanin</fullName>
    </submittedName>
</protein>
<evidence type="ECO:0000313" key="3">
    <source>
        <dbReference type="EMBL" id="GAX62447.1"/>
    </source>
</evidence>
<dbReference type="Proteomes" id="UP000218542">
    <property type="component" value="Unassembled WGS sequence"/>
</dbReference>
<dbReference type="InterPro" id="IPR013784">
    <property type="entry name" value="Carb-bd-like_fold"/>
</dbReference>
<feature type="coiled-coil region" evidence="1">
    <location>
        <begin position="20"/>
        <end position="47"/>
    </location>
</feature>
<evidence type="ECO:0000256" key="2">
    <source>
        <dbReference type="SAM" id="SignalP"/>
    </source>
</evidence>
<feature type="chain" id="PRO_5013171469" evidence="2">
    <location>
        <begin position="24"/>
        <end position="231"/>
    </location>
</feature>
<dbReference type="InterPro" id="IPR008972">
    <property type="entry name" value="Cupredoxin"/>
</dbReference>
<keyword evidence="4" id="KW-1185">Reference proteome</keyword>
<gene>
    <name evidence="3" type="ORF">SCALIN_C32_0006</name>
</gene>